<evidence type="ECO:0000313" key="2">
    <source>
        <dbReference type="EMBL" id="MQX35132.1"/>
    </source>
</evidence>
<comment type="caution">
    <text evidence="2">The sequence shown here is derived from an EMBL/GenBank/DDBJ whole genome shotgun (WGS) entry which is preliminary data.</text>
</comment>
<name>A0A7X1ZD02_9PROT</name>
<keyword evidence="3" id="KW-1185">Reference proteome</keyword>
<dbReference type="AlphaFoldDB" id="A0A7X1ZD02"/>
<dbReference type="Pfam" id="PF12762">
    <property type="entry name" value="DDE_Tnp_IS1595"/>
    <property type="match status" value="1"/>
</dbReference>
<accession>A0A7X1ZD02</accession>
<proteinExistence type="predicted"/>
<feature type="domain" description="ISXO2-like transposase" evidence="1">
    <location>
        <begin position="1"/>
        <end position="92"/>
    </location>
</feature>
<dbReference type="SMART" id="SM01126">
    <property type="entry name" value="DDE_Tnp_IS1595"/>
    <property type="match status" value="1"/>
</dbReference>
<dbReference type="Proteomes" id="UP000434582">
    <property type="component" value="Unassembled WGS sequence"/>
</dbReference>
<dbReference type="RefSeq" id="WP_153340258.1">
    <property type="nucleotide sequence ID" value="NZ_WIVE01000001.1"/>
</dbReference>
<evidence type="ECO:0000259" key="1">
    <source>
        <dbReference type="SMART" id="SM01126"/>
    </source>
</evidence>
<reference evidence="2 3" key="1">
    <citation type="submission" date="2019-10" db="EMBL/GenBank/DDBJ databases">
        <title>Draft whole-genome sequence of the purple nonsulfur photosynthetic bacterium Roseospira navarrensis DSM 15114.</title>
        <authorList>
            <person name="Kyndt J.A."/>
            <person name="Meyer T.E."/>
        </authorList>
    </citation>
    <scope>NUCLEOTIDE SEQUENCE [LARGE SCALE GENOMIC DNA]</scope>
    <source>
        <strain evidence="2 3">DSM 15114</strain>
    </source>
</reference>
<protein>
    <submittedName>
        <fullName evidence="2">IS1595 family transposase</fullName>
    </submittedName>
</protein>
<organism evidence="2 3">
    <name type="scientific">Roseospira navarrensis</name>
    <dbReference type="NCBI Taxonomy" id="140058"/>
    <lineage>
        <taxon>Bacteria</taxon>
        <taxon>Pseudomonadati</taxon>
        <taxon>Pseudomonadota</taxon>
        <taxon>Alphaproteobacteria</taxon>
        <taxon>Rhodospirillales</taxon>
        <taxon>Rhodospirillaceae</taxon>
        <taxon>Roseospira</taxon>
    </lineage>
</organism>
<dbReference type="OrthoDB" id="271821at2"/>
<dbReference type="NCBIfam" id="NF033547">
    <property type="entry name" value="transpos_IS1595"/>
    <property type="match status" value="1"/>
</dbReference>
<gene>
    <name evidence="2" type="ORF">GHC57_01220</name>
</gene>
<dbReference type="InterPro" id="IPR024445">
    <property type="entry name" value="Tnp_ISXO2-like"/>
</dbReference>
<sequence length="126" mass="13842">AIPDFSGKTLAAVVKDTLGPGSTMKTDGWTGYAASADIAHDPHVIGSMAAHIVLPWIHRVFSNLKAWALGVYHGLRRKHLQAYLDEFVFRFNRRQTRHAAFRSLLGIATTKGPISYDMLIAPEAKG</sequence>
<dbReference type="EMBL" id="WIVE01000001">
    <property type="protein sequence ID" value="MQX35132.1"/>
    <property type="molecule type" value="Genomic_DNA"/>
</dbReference>
<feature type="non-terminal residue" evidence="2">
    <location>
        <position position="1"/>
    </location>
</feature>
<evidence type="ECO:0000313" key="3">
    <source>
        <dbReference type="Proteomes" id="UP000434582"/>
    </source>
</evidence>